<dbReference type="PANTHER" id="PTHR12849:SF0">
    <property type="entry name" value="LARIAT DEBRANCHING ENZYME"/>
    <property type="match status" value="1"/>
</dbReference>
<keyword evidence="6" id="KW-0507">mRNA processing</keyword>
<evidence type="ECO:0000256" key="4">
    <source>
        <dbReference type="ARBA" id="ARBA00004123"/>
    </source>
</evidence>
<evidence type="ECO:0000256" key="5">
    <source>
        <dbReference type="ARBA" id="ARBA00006045"/>
    </source>
</evidence>
<comment type="subcellular location">
    <subcellularLocation>
        <location evidence="4">Nucleus</location>
    </subcellularLocation>
</comment>
<keyword evidence="8" id="KW-0378">Hydrolase</keyword>
<dbReference type="AlphaFoldDB" id="A0A1Y1WCT5"/>
<evidence type="ECO:0000256" key="9">
    <source>
        <dbReference type="ARBA" id="ARBA00022833"/>
    </source>
</evidence>
<dbReference type="FunFam" id="3.60.21.10:FF:000035">
    <property type="entry name" value="Lariat debranching enzyme"/>
    <property type="match status" value="1"/>
</dbReference>
<evidence type="ECO:0000256" key="3">
    <source>
        <dbReference type="ARBA" id="ARBA00001954"/>
    </source>
</evidence>
<comment type="caution">
    <text evidence="14">The sequence shown here is derived from an EMBL/GenBank/DDBJ whole genome shotgun (WGS) entry which is preliminary data.</text>
</comment>
<comment type="similarity">
    <text evidence="5">Belongs to the lariat debranching enzyme family.</text>
</comment>
<protein>
    <recommendedName>
        <fullName evidence="13">Lariat debranching enzyme C-terminal domain-containing protein</fullName>
    </recommendedName>
</protein>
<evidence type="ECO:0000256" key="11">
    <source>
        <dbReference type="ARBA" id="ARBA00023211"/>
    </source>
</evidence>
<dbReference type="CDD" id="cd00844">
    <property type="entry name" value="MPP_Dbr1_N"/>
    <property type="match status" value="1"/>
</dbReference>
<dbReference type="InterPro" id="IPR029052">
    <property type="entry name" value="Metallo-depent_PP-like"/>
</dbReference>
<sequence>MTRNKLTIAVEGCCHGELDNIYRQIAIQEQRMNKRVDLLIICGDFQAVRNVADLECMSCPDKYKQLGGFYRYYTGERQAPIPTIFVGGNHEASNHMRELYFGGWVAPNIFYMGASGVVRFGGVRIGGITGIFKDFNFEKGVFERPPFRSYMRSAMHHVRSFEVFKMLQIRSPLDVVVSHDWPLGIEQFGDVNGLLRIKPFFTAEVNENRLGSPPNALLLEHLRPAWWFSAHMHVRFAAPRTPRVPGRPTDFLALDKCLPRRQFLEIIEVDVPEDHADHPLQLEYDPEWLAILRLTTRHLPLSESPFQLPADVRSTGTLDLPLLPDSAIARETEWVNRNVVVNGRAPIPCNFVPMAPVPEPGTPDSAHFGLATRGHNGRIFPSTRGRRGYYGGNPYDSQPWQGRRPDVLYPNPQTDELCKMLDIDDPITQRTQ</sequence>
<evidence type="ECO:0000256" key="10">
    <source>
        <dbReference type="ARBA" id="ARBA00023004"/>
    </source>
</evidence>
<dbReference type="GO" id="GO:0046872">
    <property type="term" value="F:metal ion binding"/>
    <property type="evidence" value="ECO:0007669"/>
    <property type="project" value="UniProtKB-KW"/>
</dbReference>
<evidence type="ECO:0000256" key="1">
    <source>
        <dbReference type="ARBA" id="ARBA00001936"/>
    </source>
</evidence>
<dbReference type="GO" id="GO:0000398">
    <property type="term" value="P:mRNA splicing, via spliceosome"/>
    <property type="evidence" value="ECO:0007669"/>
    <property type="project" value="TreeGrafter"/>
</dbReference>
<keyword evidence="7" id="KW-0479">Metal-binding</keyword>
<keyword evidence="9" id="KW-0862">Zinc</keyword>
<dbReference type="InterPro" id="IPR007708">
    <property type="entry name" value="DBR1_C"/>
</dbReference>
<name>A0A1Y1WCT5_9FUNG</name>
<evidence type="ECO:0000313" key="14">
    <source>
        <dbReference type="EMBL" id="ORX71148.1"/>
    </source>
</evidence>
<gene>
    <name evidence="14" type="ORF">DL89DRAFT_222148</name>
</gene>
<dbReference type="Proteomes" id="UP000193922">
    <property type="component" value="Unassembled WGS sequence"/>
</dbReference>
<keyword evidence="15" id="KW-1185">Reference proteome</keyword>
<reference evidence="14 15" key="1">
    <citation type="submission" date="2016-07" db="EMBL/GenBank/DDBJ databases">
        <title>Pervasive Adenine N6-methylation of Active Genes in Fungi.</title>
        <authorList>
            <consortium name="DOE Joint Genome Institute"/>
            <person name="Mondo S.J."/>
            <person name="Dannebaum R.O."/>
            <person name="Kuo R.C."/>
            <person name="Labutti K."/>
            <person name="Haridas S."/>
            <person name="Kuo A."/>
            <person name="Salamov A."/>
            <person name="Ahrendt S.R."/>
            <person name="Lipzen A."/>
            <person name="Sullivan W."/>
            <person name="Andreopoulos W.B."/>
            <person name="Clum A."/>
            <person name="Lindquist E."/>
            <person name="Daum C."/>
            <person name="Ramamoorthy G.K."/>
            <person name="Gryganskyi A."/>
            <person name="Culley D."/>
            <person name="Magnuson J.K."/>
            <person name="James T.Y."/>
            <person name="O'Malley M.A."/>
            <person name="Stajich J.E."/>
            <person name="Spatafora J.W."/>
            <person name="Visel A."/>
            <person name="Grigoriev I.V."/>
        </authorList>
    </citation>
    <scope>NUCLEOTIDE SEQUENCE [LARGE SCALE GENOMIC DNA]</scope>
    <source>
        <strain evidence="14 15">ATCC 12442</strain>
    </source>
</reference>
<keyword evidence="11" id="KW-0464">Manganese</keyword>
<keyword evidence="12" id="KW-0539">Nucleus</keyword>
<dbReference type="STRING" id="61395.A0A1Y1WCT5"/>
<dbReference type="PANTHER" id="PTHR12849">
    <property type="entry name" value="RNA LARIAT DEBRANCHING ENZYME"/>
    <property type="match status" value="1"/>
</dbReference>
<dbReference type="GO" id="GO:0005634">
    <property type="term" value="C:nucleus"/>
    <property type="evidence" value="ECO:0007669"/>
    <property type="project" value="UniProtKB-SubCell"/>
</dbReference>
<proteinExistence type="inferred from homology"/>
<dbReference type="InterPro" id="IPR004843">
    <property type="entry name" value="Calcineurin-like_PHP"/>
</dbReference>
<dbReference type="Pfam" id="PF00149">
    <property type="entry name" value="Metallophos"/>
    <property type="match status" value="1"/>
</dbReference>
<dbReference type="EMBL" id="MCFD01000004">
    <property type="protein sequence ID" value="ORX71148.1"/>
    <property type="molecule type" value="Genomic_DNA"/>
</dbReference>
<dbReference type="SMART" id="SM01124">
    <property type="entry name" value="DBR1"/>
    <property type="match status" value="1"/>
</dbReference>
<evidence type="ECO:0000256" key="12">
    <source>
        <dbReference type="ARBA" id="ARBA00023242"/>
    </source>
</evidence>
<evidence type="ECO:0000256" key="8">
    <source>
        <dbReference type="ARBA" id="ARBA00022801"/>
    </source>
</evidence>
<dbReference type="GeneID" id="63801221"/>
<dbReference type="OrthoDB" id="407609at2759"/>
<dbReference type="RefSeq" id="XP_040744663.1">
    <property type="nucleotide sequence ID" value="XM_040884573.1"/>
</dbReference>
<comment type="cofactor">
    <cofactor evidence="3">
        <name>Fe(2+)</name>
        <dbReference type="ChEBI" id="CHEBI:29033"/>
    </cofactor>
</comment>
<evidence type="ECO:0000256" key="6">
    <source>
        <dbReference type="ARBA" id="ARBA00022664"/>
    </source>
</evidence>
<dbReference type="InterPro" id="IPR041816">
    <property type="entry name" value="Dbr1_N"/>
</dbReference>
<evidence type="ECO:0000256" key="2">
    <source>
        <dbReference type="ARBA" id="ARBA00001947"/>
    </source>
</evidence>
<keyword evidence="10" id="KW-0408">Iron</keyword>
<dbReference type="Pfam" id="PF05011">
    <property type="entry name" value="DBR1"/>
    <property type="match status" value="1"/>
</dbReference>
<evidence type="ECO:0000259" key="13">
    <source>
        <dbReference type="SMART" id="SM01124"/>
    </source>
</evidence>
<dbReference type="GO" id="GO:0008419">
    <property type="term" value="F:RNA lariat debranching enzyme activity"/>
    <property type="evidence" value="ECO:0007669"/>
    <property type="project" value="UniProtKB-ARBA"/>
</dbReference>
<feature type="domain" description="Lariat debranching enzyme C-terminal" evidence="13">
    <location>
        <begin position="238"/>
        <end position="427"/>
    </location>
</feature>
<accession>A0A1Y1WCT5</accession>
<comment type="cofactor">
    <cofactor evidence="1">
        <name>Mn(2+)</name>
        <dbReference type="ChEBI" id="CHEBI:29035"/>
    </cofactor>
</comment>
<comment type="cofactor">
    <cofactor evidence="2">
        <name>Zn(2+)</name>
        <dbReference type="ChEBI" id="CHEBI:29105"/>
    </cofactor>
</comment>
<organism evidence="14 15">
    <name type="scientific">Linderina pennispora</name>
    <dbReference type="NCBI Taxonomy" id="61395"/>
    <lineage>
        <taxon>Eukaryota</taxon>
        <taxon>Fungi</taxon>
        <taxon>Fungi incertae sedis</taxon>
        <taxon>Zoopagomycota</taxon>
        <taxon>Kickxellomycotina</taxon>
        <taxon>Kickxellomycetes</taxon>
        <taxon>Kickxellales</taxon>
        <taxon>Kickxellaceae</taxon>
        <taxon>Linderina</taxon>
    </lineage>
</organism>
<evidence type="ECO:0000313" key="15">
    <source>
        <dbReference type="Proteomes" id="UP000193922"/>
    </source>
</evidence>
<dbReference type="SUPFAM" id="SSF56300">
    <property type="entry name" value="Metallo-dependent phosphatases"/>
    <property type="match status" value="1"/>
</dbReference>
<evidence type="ECO:0000256" key="7">
    <source>
        <dbReference type="ARBA" id="ARBA00022723"/>
    </source>
</evidence>